<dbReference type="EMBL" id="LAZR01003181">
    <property type="protein sequence ID" value="KKN21072.1"/>
    <property type="molecule type" value="Genomic_DNA"/>
</dbReference>
<reference evidence="1" key="1">
    <citation type="journal article" date="2015" name="Nature">
        <title>Complex archaea that bridge the gap between prokaryotes and eukaryotes.</title>
        <authorList>
            <person name="Spang A."/>
            <person name="Saw J.H."/>
            <person name="Jorgensen S.L."/>
            <person name="Zaremba-Niedzwiedzka K."/>
            <person name="Martijn J."/>
            <person name="Lind A.E."/>
            <person name="van Eijk R."/>
            <person name="Schleper C."/>
            <person name="Guy L."/>
            <person name="Ettema T.J."/>
        </authorList>
    </citation>
    <scope>NUCLEOTIDE SEQUENCE</scope>
</reference>
<dbReference type="AlphaFoldDB" id="A0A0F9P9E6"/>
<protein>
    <submittedName>
        <fullName evidence="1">Uncharacterized protein</fullName>
    </submittedName>
</protein>
<accession>A0A0F9P9E6</accession>
<gene>
    <name evidence="1" type="ORF">LCGC14_0928980</name>
</gene>
<proteinExistence type="predicted"/>
<name>A0A0F9P9E6_9ZZZZ</name>
<sequence length="61" mass="6969">MTRAKKNPKLEKPIPDIAQSFADRFIASYGITDAEQIAKLVYEKVVASRKGLERKYGKDRK</sequence>
<comment type="caution">
    <text evidence="1">The sequence shown here is derived from an EMBL/GenBank/DDBJ whole genome shotgun (WGS) entry which is preliminary data.</text>
</comment>
<organism evidence="1">
    <name type="scientific">marine sediment metagenome</name>
    <dbReference type="NCBI Taxonomy" id="412755"/>
    <lineage>
        <taxon>unclassified sequences</taxon>
        <taxon>metagenomes</taxon>
        <taxon>ecological metagenomes</taxon>
    </lineage>
</organism>
<evidence type="ECO:0000313" key="1">
    <source>
        <dbReference type="EMBL" id="KKN21072.1"/>
    </source>
</evidence>